<dbReference type="EMBL" id="JAAGNN010000004">
    <property type="protein sequence ID" value="KAF4090365.1"/>
    <property type="molecule type" value="Genomic_DNA"/>
</dbReference>
<dbReference type="Proteomes" id="UP000593565">
    <property type="component" value="Unassembled WGS sequence"/>
</dbReference>
<dbReference type="AlphaFoldDB" id="A0A7J6B5T2"/>
<evidence type="ECO:0000256" key="7">
    <source>
        <dbReference type="ARBA" id="ARBA00022729"/>
    </source>
</evidence>
<dbReference type="OrthoDB" id="9884353at2759"/>
<dbReference type="InterPro" id="IPR001811">
    <property type="entry name" value="Chemokine_IL8-like_dom"/>
</dbReference>
<evidence type="ECO:0000256" key="9">
    <source>
        <dbReference type="ARBA" id="ARBA00023157"/>
    </source>
</evidence>
<evidence type="ECO:0000313" key="13">
    <source>
        <dbReference type="EMBL" id="KAF4090365.1"/>
    </source>
</evidence>
<feature type="chain" id="PRO_5029533426" description="Stromal cell-derived factor 1" evidence="11">
    <location>
        <begin position="24"/>
        <end position="99"/>
    </location>
</feature>
<dbReference type="SUPFAM" id="SSF54117">
    <property type="entry name" value="Interleukin 8-like chemokines"/>
    <property type="match status" value="1"/>
</dbReference>
<keyword evidence="5" id="KW-0202">Cytokine</keyword>
<comment type="caution">
    <text evidence="13">The sequence shown here is derived from an EMBL/GenBank/DDBJ whole genome shotgun (WGS) entry which is preliminary data.</text>
</comment>
<dbReference type="InterPro" id="IPR039809">
    <property type="entry name" value="Chemokine_b/g/d"/>
</dbReference>
<keyword evidence="9" id="KW-1015">Disulfide bond</keyword>
<keyword evidence="4" id="KW-0145">Chemotaxis</keyword>
<reference evidence="13 14" key="1">
    <citation type="submission" date="2020-02" db="EMBL/GenBank/DDBJ databases">
        <title>A chromosome-scale genome assembly of the black bullhead catfish (Ameiurus melas).</title>
        <authorList>
            <person name="Wen M."/>
            <person name="Zham M."/>
            <person name="Cabau C."/>
            <person name="Klopp C."/>
            <person name="Donnadieu C."/>
            <person name="Roques C."/>
            <person name="Bouchez O."/>
            <person name="Lampietro C."/>
            <person name="Jouanno E."/>
            <person name="Herpin A."/>
            <person name="Louis A."/>
            <person name="Berthelot C."/>
            <person name="Parey E."/>
            <person name="Roest-Crollius H."/>
            <person name="Braasch I."/>
            <person name="Postlethwait J."/>
            <person name="Robinson-Rechavi M."/>
            <person name="Echchiki A."/>
            <person name="Begum T."/>
            <person name="Montfort J."/>
            <person name="Schartl M."/>
            <person name="Bobe J."/>
            <person name="Guiguen Y."/>
        </authorList>
    </citation>
    <scope>NUCLEOTIDE SEQUENCE [LARGE SCALE GENOMIC DNA]</scope>
    <source>
        <strain evidence="13">M_S1</strain>
        <tissue evidence="13">Blood</tissue>
    </source>
</reference>
<evidence type="ECO:0000256" key="6">
    <source>
        <dbReference type="ARBA" id="ARBA00022525"/>
    </source>
</evidence>
<evidence type="ECO:0000256" key="11">
    <source>
        <dbReference type="SAM" id="SignalP"/>
    </source>
</evidence>
<evidence type="ECO:0000256" key="10">
    <source>
        <dbReference type="ARBA" id="ARBA00033206"/>
    </source>
</evidence>
<protein>
    <recommendedName>
        <fullName evidence="3">Stromal cell-derived factor 1</fullName>
    </recommendedName>
    <alternativeName>
        <fullName evidence="10">C-X-C motif chemokine 12</fullName>
    </alternativeName>
</protein>
<dbReference type="InterPro" id="IPR036048">
    <property type="entry name" value="Interleukin_8-like_sf"/>
</dbReference>
<dbReference type="GO" id="GO:0006955">
    <property type="term" value="P:immune response"/>
    <property type="evidence" value="ECO:0007669"/>
    <property type="project" value="InterPro"/>
</dbReference>
<evidence type="ECO:0000256" key="2">
    <source>
        <dbReference type="ARBA" id="ARBA00010665"/>
    </source>
</evidence>
<proteinExistence type="inferred from homology"/>
<evidence type="ECO:0000256" key="4">
    <source>
        <dbReference type="ARBA" id="ARBA00022500"/>
    </source>
</evidence>
<keyword evidence="6" id="KW-0964">Secreted</keyword>
<feature type="domain" description="Chemokine interleukin-8-like" evidence="12">
    <location>
        <begin position="29"/>
        <end position="87"/>
    </location>
</feature>
<gene>
    <name evidence="13" type="ORF">AMELA_G00050890</name>
</gene>
<evidence type="ECO:0000256" key="5">
    <source>
        <dbReference type="ARBA" id="ARBA00022514"/>
    </source>
</evidence>
<dbReference type="PANTHER" id="PTHR12015:SF193">
    <property type="entry name" value="STROMAL CELL-DERIVED FACTOR 1"/>
    <property type="match status" value="1"/>
</dbReference>
<evidence type="ECO:0000259" key="12">
    <source>
        <dbReference type="SMART" id="SM00199"/>
    </source>
</evidence>
<evidence type="ECO:0000256" key="1">
    <source>
        <dbReference type="ARBA" id="ARBA00004613"/>
    </source>
</evidence>
<feature type="signal peptide" evidence="11">
    <location>
        <begin position="1"/>
        <end position="23"/>
    </location>
</feature>
<dbReference type="GO" id="GO:0006952">
    <property type="term" value="P:defense response"/>
    <property type="evidence" value="ECO:0007669"/>
    <property type="project" value="InterPro"/>
</dbReference>
<keyword evidence="7 11" id="KW-0732">Signal</keyword>
<dbReference type="CDD" id="cd00273">
    <property type="entry name" value="Chemokine_CXC"/>
    <property type="match status" value="1"/>
</dbReference>
<evidence type="ECO:0000256" key="8">
    <source>
        <dbReference type="ARBA" id="ARBA00023030"/>
    </source>
</evidence>
<evidence type="ECO:0000313" key="14">
    <source>
        <dbReference type="Proteomes" id="UP000593565"/>
    </source>
</evidence>
<comment type="similarity">
    <text evidence="2">Belongs to the intercrine alpha (chemokine CxC) family.</text>
</comment>
<dbReference type="Pfam" id="PF00048">
    <property type="entry name" value="IL8"/>
    <property type="match status" value="1"/>
</dbReference>
<dbReference type="PANTHER" id="PTHR12015">
    <property type="entry name" value="SMALL INDUCIBLE CYTOKINE A"/>
    <property type="match status" value="1"/>
</dbReference>
<sequence>MDVRVILVAVLVTVTIYGSVSDAKPISLVERCWCRSTVNTISQRNIRELKFVHTPNCPFQVIAKLKNNKEVCLNPETKWLQQYLEKAIEKMKKAKQQGN</sequence>
<keyword evidence="8" id="KW-0339">Growth factor</keyword>
<dbReference type="PRINTS" id="PR00436">
    <property type="entry name" value="INTERLEUKIN8"/>
</dbReference>
<evidence type="ECO:0000256" key="3">
    <source>
        <dbReference type="ARBA" id="ARBA00016440"/>
    </source>
</evidence>
<dbReference type="SMART" id="SM00199">
    <property type="entry name" value="SCY"/>
    <property type="match status" value="1"/>
</dbReference>
<keyword evidence="14" id="KW-1185">Reference proteome</keyword>
<comment type="subcellular location">
    <subcellularLocation>
        <location evidence="1">Secreted</location>
    </subcellularLocation>
</comment>
<name>A0A7J6B5T2_AMEME</name>
<dbReference type="GO" id="GO:0008009">
    <property type="term" value="F:chemokine activity"/>
    <property type="evidence" value="ECO:0007669"/>
    <property type="project" value="InterPro"/>
</dbReference>
<organism evidence="13 14">
    <name type="scientific">Ameiurus melas</name>
    <name type="common">Black bullhead</name>
    <name type="synonym">Silurus melas</name>
    <dbReference type="NCBI Taxonomy" id="219545"/>
    <lineage>
        <taxon>Eukaryota</taxon>
        <taxon>Metazoa</taxon>
        <taxon>Chordata</taxon>
        <taxon>Craniata</taxon>
        <taxon>Vertebrata</taxon>
        <taxon>Euteleostomi</taxon>
        <taxon>Actinopterygii</taxon>
        <taxon>Neopterygii</taxon>
        <taxon>Teleostei</taxon>
        <taxon>Ostariophysi</taxon>
        <taxon>Siluriformes</taxon>
        <taxon>Ictaluridae</taxon>
        <taxon>Ameiurus</taxon>
    </lineage>
</organism>
<dbReference type="InterPro" id="IPR033899">
    <property type="entry name" value="CXC_Chemokine_domain"/>
</dbReference>
<dbReference type="GO" id="GO:0005615">
    <property type="term" value="C:extracellular space"/>
    <property type="evidence" value="ECO:0007669"/>
    <property type="project" value="UniProtKB-KW"/>
</dbReference>
<dbReference type="Gene3D" id="2.40.50.40">
    <property type="match status" value="1"/>
</dbReference>
<accession>A0A7J6B5T2</accession>
<dbReference type="GO" id="GO:0008083">
    <property type="term" value="F:growth factor activity"/>
    <property type="evidence" value="ECO:0007669"/>
    <property type="project" value="UniProtKB-KW"/>
</dbReference>